<keyword evidence="3" id="KW-1133">Transmembrane helix</keyword>
<dbReference type="PANTHER" id="PTHR12406:SF46">
    <property type="entry name" value="PATATIN-LIKE PHOSPHOLIPASE DOMAIN-CONTAINING PROTEIN 2"/>
    <property type="match status" value="1"/>
</dbReference>
<name>A0AAY4CNA2_9TELE</name>
<dbReference type="PANTHER" id="PTHR12406">
    <property type="entry name" value="CALCIUM-INDEPENDENT PHOSPHOLIPASE A2 IPLA2 -RELATED"/>
    <property type="match status" value="1"/>
</dbReference>
<dbReference type="GO" id="GO:0055088">
    <property type="term" value="P:lipid homeostasis"/>
    <property type="evidence" value="ECO:0007669"/>
    <property type="project" value="TreeGrafter"/>
</dbReference>
<dbReference type="Gene3D" id="3.40.1090.10">
    <property type="entry name" value="Cytosolic phospholipase A2 catalytic domain"/>
    <property type="match status" value="2"/>
</dbReference>
<dbReference type="Ensembl" id="ENSDCDT00010041943.1">
    <property type="protein sequence ID" value="ENSDCDP00010033921.1"/>
    <property type="gene ID" value="ENSDCDG00010021539.1"/>
</dbReference>
<dbReference type="InterPro" id="IPR002641">
    <property type="entry name" value="PNPLA_dom"/>
</dbReference>
<dbReference type="PROSITE" id="PS51635">
    <property type="entry name" value="PNPLA"/>
    <property type="match status" value="1"/>
</dbReference>
<feature type="active site" description="Nucleophile" evidence="2">
    <location>
        <position position="55"/>
    </location>
</feature>
<organism evidence="5 6">
    <name type="scientific">Denticeps clupeoides</name>
    <name type="common">denticle herring</name>
    <dbReference type="NCBI Taxonomy" id="299321"/>
    <lineage>
        <taxon>Eukaryota</taxon>
        <taxon>Metazoa</taxon>
        <taxon>Chordata</taxon>
        <taxon>Craniata</taxon>
        <taxon>Vertebrata</taxon>
        <taxon>Euteleostomi</taxon>
        <taxon>Actinopterygii</taxon>
        <taxon>Neopterygii</taxon>
        <taxon>Teleostei</taxon>
        <taxon>Clupei</taxon>
        <taxon>Clupeiformes</taxon>
        <taxon>Denticipitoidei</taxon>
        <taxon>Denticipitidae</taxon>
        <taxon>Denticeps</taxon>
    </lineage>
</organism>
<keyword evidence="2" id="KW-0378">Hydrolase</keyword>
<sequence>MALVFNAATQPGTEHYSISFSGSGFLMTYQLGVGQCLLEKAPWLLRGAHRVYGASAGALAAAAVVCGTDLEPVREDVVKVVKMVEEHALGALNPATDLFGQMEGVLRRRLAKNAHQLASGRLCISMTRVSDGKNVLVSEFQSNEELVKALMCSCFVPGYSGLIPPSYKGVHYVDGGFTNIRPVQDSGCTITVSPFAGDTDICPCDGTKDFYELVMNDYNIQFTAINSFRLANALLPRNWMAIEEAYYNGYQDTMFYLQSNDVTPHHPTWVAQLVPQNEEQKGPLVAENDEVEQDCAEHNPLESNQGPEDLSWSLNTFEQALQHNLPSKIQDDLLFYVVAYMGLMNFLSVYLPTKFLSSMLLAILLPVYIAVTVLHRFLNWLSYFLVIAFWIWQDTKCMMFFVVNTSVSSLKKNLLKRVNKRSVPFSQAEPQFYTIFFTLDLERENCKNQDRKASGHLTQ</sequence>
<evidence type="ECO:0000313" key="6">
    <source>
        <dbReference type="Proteomes" id="UP000694580"/>
    </source>
</evidence>
<dbReference type="GeneTree" id="ENSGT00940000155662"/>
<reference evidence="5" key="2">
    <citation type="submission" date="2025-08" db="UniProtKB">
        <authorList>
            <consortium name="Ensembl"/>
        </authorList>
    </citation>
    <scope>IDENTIFICATION</scope>
</reference>
<evidence type="ECO:0000313" key="5">
    <source>
        <dbReference type="Ensembl" id="ENSDCDP00010033921.1"/>
    </source>
</evidence>
<proteinExistence type="predicted"/>
<dbReference type="Pfam" id="PF01734">
    <property type="entry name" value="Patatin"/>
    <property type="match status" value="1"/>
</dbReference>
<feature type="short sequence motif" description="DGA/G" evidence="2">
    <location>
        <begin position="174"/>
        <end position="176"/>
    </location>
</feature>
<dbReference type="Proteomes" id="UP000694580">
    <property type="component" value="Chromosome 10"/>
</dbReference>
<keyword evidence="2" id="KW-0442">Lipid degradation</keyword>
<keyword evidence="6" id="KW-1185">Reference proteome</keyword>
<dbReference type="GO" id="GO:0005811">
    <property type="term" value="C:lipid droplet"/>
    <property type="evidence" value="ECO:0007669"/>
    <property type="project" value="TreeGrafter"/>
</dbReference>
<feature type="active site" description="Proton acceptor" evidence="2">
    <location>
        <position position="174"/>
    </location>
</feature>
<reference evidence="5" key="3">
    <citation type="submission" date="2025-09" db="UniProtKB">
        <authorList>
            <consortium name="Ensembl"/>
        </authorList>
    </citation>
    <scope>IDENTIFICATION</scope>
</reference>
<evidence type="ECO:0000256" key="1">
    <source>
        <dbReference type="ARBA" id="ARBA00023098"/>
    </source>
</evidence>
<evidence type="ECO:0000259" key="4">
    <source>
        <dbReference type="PROSITE" id="PS51635"/>
    </source>
</evidence>
<dbReference type="InterPro" id="IPR033562">
    <property type="entry name" value="PLPL"/>
</dbReference>
<dbReference type="GO" id="GO:0016020">
    <property type="term" value="C:membrane"/>
    <property type="evidence" value="ECO:0007669"/>
    <property type="project" value="TreeGrafter"/>
</dbReference>
<feature type="short sequence motif" description="GXSXG" evidence="2">
    <location>
        <begin position="53"/>
        <end position="57"/>
    </location>
</feature>
<evidence type="ECO:0000256" key="2">
    <source>
        <dbReference type="PROSITE-ProRule" id="PRU01161"/>
    </source>
</evidence>
<dbReference type="GO" id="GO:0019433">
    <property type="term" value="P:triglyceride catabolic process"/>
    <property type="evidence" value="ECO:0007669"/>
    <property type="project" value="TreeGrafter"/>
</dbReference>
<keyword evidence="3" id="KW-0472">Membrane</keyword>
<dbReference type="CTD" id="285848"/>
<feature type="transmembrane region" description="Helical" evidence="3">
    <location>
        <begin position="383"/>
        <end position="407"/>
    </location>
</feature>
<gene>
    <name evidence="5" type="primary">LOC114798570</name>
</gene>
<feature type="transmembrane region" description="Helical" evidence="3">
    <location>
        <begin position="358"/>
        <end position="377"/>
    </location>
</feature>
<keyword evidence="3" id="KW-0812">Transmembrane</keyword>
<dbReference type="AlphaFoldDB" id="A0AAY4CNA2"/>
<accession>A0AAY4CNA2</accession>
<dbReference type="GO" id="GO:0005737">
    <property type="term" value="C:cytoplasm"/>
    <property type="evidence" value="ECO:0007669"/>
    <property type="project" value="TreeGrafter"/>
</dbReference>
<protein>
    <recommendedName>
        <fullName evidence="4">PNPLA domain-containing protein</fullName>
    </recommendedName>
</protein>
<reference evidence="5 6" key="1">
    <citation type="submission" date="2020-06" db="EMBL/GenBank/DDBJ databases">
        <authorList>
            <consortium name="Wellcome Sanger Institute Data Sharing"/>
        </authorList>
    </citation>
    <scope>NUCLEOTIDE SEQUENCE [LARGE SCALE GENOMIC DNA]</scope>
</reference>
<keyword evidence="1 2" id="KW-0443">Lipid metabolism</keyword>
<evidence type="ECO:0000256" key="3">
    <source>
        <dbReference type="SAM" id="Phobius"/>
    </source>
</evidence>
<feature type="domain" description="PNPLA" evidence="4">
    <location>
        <begin position="18"/>
        <end position="187"/>
    </location>
</feature>
<dbReference type="SUPFAM" id="SSF52151">
    <property type="entry name" value="FabD/lysophospholipase-like"/>
    <property type="match status" value="1"/>
</dbReference>
<comment type="caution">
    <text evidence="2">Lacks conserved residue(s) required for the propagation of feature annotation.</text>
</comment>
<dbReference type="GO" id="GO:0004806">
    <property type="term" value="F:triacylglycerol lipase activity"/>
    <property type="evidence" value="ECO:0007669"/>
    <property type="project" value="TreeGrafter"/>
</dbReference>
<dbReference type="InterPro" id="IPR016035">
    <property type="entry name" value="Acyl_Trfase/lysoPLipase"/>
</dbReference>
<feature type="transmembrane region" description="Helical" evidence="3">
    <location>
        <begin position="333"/>
        <end position="351"/>
    </location>
</feature>